<protein>
    <submittedName>
        <fullName evidence="1">Uncharacterized protein</fullName>
    </submittedName>
</protein>
<dbReference type="OrthoDB" id="4186596at2759"/>
<dbReference type="AlphaFoldDB" id="A0A2B7YBG2"/>
<gene>
    <name evidence="1" type="ORF">AJ79_00498</name>
</gene>
<keyword evidence="2" id="KW-1185">Reference proteome</keyword>
<proteinExistence type="predicted"/>
<sequence length="435" mass="50946">MDSPAFHEHKATKMNEDHAKGLLGTGRCVDYTQGYGHILFPPHQYSNCVEGKRWEELVNVENSFPFMQLPIEIRNKIYEFLLEPLSGGYDGDLPEMKGGNGIRFRISDTSYYPSNTTYFSPTEQVSVYPTLQTNGRIQEGLEERIELYKSIQEGTANDAQIQLAEELRLTPRYDFDLKTEEALFDGYSDFDEDEDESDDEAEYKADQMECSRPELPPHASDIGKSCRPIYDMHVHRNRREDVHQRRLTKGFDRTISLNNYSCRSCLYMDYSIIRRLFYVSRQFTQEVGACLWRSAIINFEVPEYFFAFFEPRPAILKFVKCIELHFQYGNLCETSTETVVAICGFISKYMDLRYIRIFLMIDECCLERAVAEGEMEQWKVAFNNLRVLHGFDLRAIWDPLYLPIREERWQFAAKFEGLGKKLEELWLPHILSLDN</sequence>
<evidence type="ECO:0000313" key="1">
    <source>
        <dbReference type="EMBL" id="PGH18429.1"/>
    </source>
</evidence>
<evidence type="ECO:0000313" key="2">
    <source>
        <dbReference type="Proteomes" id="UP000223968"/>
    </source>
</evidence>
<name>A0A2B7YBG2_9EURO</name>
<dbReference type="Proteomes" id="UP000223968">
    <property type="component" value="Unassembled WGS sequence"/>
</dbReference>
<dbReference type="EMBL" id="PDNB01000004">
    <property type="protein sequence ID" value="PGH18429.1"/>
    <property type="molecule type" value="Genomic_DNA"/>
</dbReference>
<organism evidence="1 2">
    <name type="scientific">Helicocarpus griseus UAMH5409</name>
    <dbReference type="NCBI Taxonomy" id="1447875"/>
    <lineage>
        <taxon>Eukaryota</taxon>
        <taxon>Fungi</taxon>
        <taxon>Dikarya</taxon>
        <taxon>Ascomycota</taxon>
        <taxon>Pezizomycotina</taxon>
        <taxon>Eurotiomycetes</taxon>
        <taxon>Eurotiomycetidae</taxon>
        <taxon>Onygenales</taxon>
        <taxon>Ajellomycetaceae</taxon>
        <taxon>Helicocarpus</taxon>
    </lineage>
</organism>
<accession>A0A2B7YBG2</accession>
<comment type="caution">
    <text evidence="1">The sequence shown here is derived from an EMBL/GenBank/DDBJ whole genome shotgun (WGS) entry which is preliminary data.</text>
</comment>
<reference evidence="1 2" key="1">
    <citation type="submission" date="2017-10" db="EMBL/GenBank/DDBJ databases">
        <title>Comparative genomics in systemic dimorphic fungi from Ajellomycetaceae.</title>
        <authorList>
            <person name="Munoz J.F."/>
            <person name="Mcewen J.G."/>
            <person name="Clay O.K."/>
            <person name="Cuomo C.A."/>
        </authorList>
    </citation>
    <scope>NUCLEOTIDE SEQUENCE [LARGE SCALE GENOMIC DNA]</scope>
    <source>
        <strain evidence="1 2">UAMH5409</strain>
    </source>
</reference>